<evidence type="ECO:0008006" key="3">
    <source>
        <dbReference type="Google" id="ProtNLM"/>
    </source>
</evidence>
<organism evidence="1 2">
    <name type="scientific">Streblomastix strix</name>
    <dbReference type="NCBI Taxonomy" id="222440"/>
    <lineage>
        <taxon>Eukaryota</taxon>
        <taxon>Metamonada</taxon>
        <taxon>Preaxostyla</taxon>
        <taxon>Oxymonadida</taxon>
        <taxon>Streblomastigidae</taxon>
        <taxon>Streblomastix</taxon>
    </lineage>
</organism>
<dbReference type="OrthoDB" id="256429at2759"/>
<accession>A0A5J4W1I3</accession>
<dbReference type="Proteomes" id="UP000324800">
    <property type="component" value="Unassembled WGS sequence"/>
</dbReference>
<dbReference type="EMBL" id="SNRW01004036">
    <property type="protein sequence ID" value="KAA6388303.1"/>
    <property type="molecule type" value="Genomic_DNA"/>
</dbReference>
<comment type="caution">
    <text evidence="1">The sequence shown here is derived from an EMBL/GenBank/DDBJ whole genome shotgun (WGS) entry which is preliminary data.</text>
</comment>
<evidence type="ECO:0000313" key="1">
    <source>
        <dbReference type="EMBL" id="KAA6388303.1"/>
    </source>
</evidence>
<protein>
    <recommendedName>
        <fullName evidence="3">Serine/threonine specific protein phosphatases domain-containing protein</fullName>
    </recommendedName>
</protein>
<dbReference type="InterPro" id="IPR029052">
    <property type="entry name" value="Metallo-depent_PP-like"/>
</dbReference>
<gene>
    <name evidence="1" type="ORF">EZS28_016172</name>
</gene>
<dbReference type="SUPFAM" id="SSF56300">
    <property type="entry name" value="Metallo-dependent phosphatases"/>
    <property type="match status" value="1"/>
</dbReference>
<sequence length="224" mass="25972">MHGGINPAIPIFSPEHEQIQYLNNSNQKLNKRQKQQQFWSLWGDPKIYENLNLGRPPFKVDTTERFTRANAYDMVMRAHEAATLGFHPALHNGKIMTVFSSDTYMNDYSLGAVTLVRLSVPSKFAVQNQIPQTVPEEIYTTPYTENQQIQAEIEDEQDDEIEETLPPEATYNFLPQTPLLSISVIQLESEYYTRENEPLSAEQADEEEFQRMERIKKIVLNKFN</sequence>
<name>A0A5J4W1I3_9EUKA</name>
<proteinExistence type="predicted"/>
<dbReference type="AlphaFoldDB" id="A0A5J4W1I3"/>
<dbReference type="Gene3D" id="3.60.21.10">
    <property type="match status" value="1"/>
</dbReference>
<reference evidence="1 2" key="1">
    <citation type="submission" date="2019-03" db="EMBL/GenBank/DDBJ databases">
        <title>Single cell metagenomics reveals metabolic interactions within the superorganism composed of flagellate Streblomastix strix and complex community of Bacteroidetes bacteria on its surface.</title>
        <authorList>
            <person name="Treitli S.C."/>
            <person name="Kolisko M."/>
            <person name="Husnik F."/>
            <person name="Keeling P."/>
            <person name="Hampl V."/>
        </authorList>
    </citation>
    <scope>NUCLEOTIDE SEQUENCE [LARGE SCALE GENOMIC DNA]</scope>
    <source>
        <strain evidence="1">ST1C</strain>
    </source>
</reference>
<evidence type="ECO:0000313" key="2">
    <source>
        <dbReference type="Proteomes" id="UP000324800"/>
    </source>
</evidence>